<dbReference type="GO" id="GO:0006260">
    <property type="term" value="P:DNA replication"/>
    <property type="evidence" value="ECO:0007669"/>
    <property type="project" value="UniProtKB-KW"/>
</dbReference>
<dbReference type="Pfam" id="PF01653">
    <property type="entry name" value="DNA_ligase_aden"/>
    <property type="match status" value="1"/>
</dbReference>
<dbReference type="SUPFAM" id="SSF47781">
    <property type="entry name" value="RuvA domain 2-like"/>
    <property type="match status" value="1"/>
</dbReference>
<dbReference type="InterPro" id="IPR013839">
    <property type="entry name" value="DNAligase_adenylation"/>
</dbReference>
<dbReference type="PIRSF" id="PIRSF001604">
    <property type="entry name" value="LigA"/>
    <property type="match status" value="1"/>
</dbReference>
<dbReference type="InterPro" id="IPR001679">
    <property type="entry name" value="DNA_ligase"/>
</dbReference>
<dbReference type="GO" id="GO:0006281">
    <property type="term" value="P:DNA repair"/>
    <property type="evidence" value="ECO:0007669"/>
    <property type="project" value="InterPro"/>
</dbReference>
<evidence type="ECO:0000256" key="3">
    <source>
        <dbReference type="ARBA" id="ARBA00022705"/>
    </source>
</evidence>
<protein>
    <recommendedName>
        <fullName evidence="1">DNA ligase (NAD(+))</fullName>
        <ecNumber evidence="1">6.5.1.2</ecNumber>
    </recommendedName>
</protein>
<dbReference type="InterPro" id="IPR010994">
    <property type="entry name" value="RuvA_2-like"/>
</dbReference>
<keyword evidence="2 7" id="KW-0436">Ligase</keyword>
<dbReference type="InterPro" id="IPR012340">
    <property type="entry name" value="NA-bd_OB-fold"/>
</dbReference>
<evidence type="ECO:0000256" key="2">
    <source>
        <dbReference type="ARBA" id="ARBA00022598"/>
    </source>
</evidence>
<dbReference type="Pfam" id="PF03120">
    <property type="entry name" value="OB_DNA_ligase"/>
    <property type="match status" value="1"/>
</dbReference>
<accession>A0A5B8RJP4</accession>
<dbReference type="GO" id="GO:0003911">
    <property type="term" value="F:DNA ligase (NAD+) activity"/>
    <property type="evidence" value="ECO:0007669"/>
    <property type="project" value="UniProtKB-EC"/>
</dbReference>
<organism evidence="7">
    <name type="scientific">Iridovirus Liz-CrIV</name>
    <dbReference type="NCBI Taxonomy" id="2594309"/>
    <lineage>
        <taxon>Viruses</taxon>
        <taxon>Varidnaviria</taxon>
        <taxon>Bamfordvirae</taxon>
        <taxon>Nucleocytoviricota</taxon>
        <taxon>Megaviricetes</taxon>
        <taxon>Pimascovirales</taxon>
        <taxon>Pimascovirales incertae sedis</taxon>
        <taxon>Iridoviridae</taxon>
    </lineage>
</organism>
<sequence>MDETQQLLYKFRNLTISENEKLKLKQKADHFYFNTEKEILTDNEYDILAEQLQSTNVGCSPLISKTDLPLWMGSLDKVYNDKELNLWIKKVTSDKYIIQCKLDGVSCLIINKDNKLKAYTRGNGKVGTDISHLIRYFIKDERLPDNIALRCEIIIKKETFNQKYKHAFSNPRSFVSGVVNRKQENIVISELNDLCLIAYELINFPVHEYQKNILTQIEIIEQLNCIQFVNFKTISREAASEFLTQKSLSNLFKEMKNNSLFEMDGLVILANTPYIRVTEGNPKHSIAFKVRGDNVKEAKVTFIEWNVGKTGVFTPKVHIVPTEINGTTVSCFTGFNANYLMEKGIGEGAIILVTRAGDAIPQIIGVKQTGVLTFPKDYEWKGDCRIVEKIESKERIIKQILHFVESVDIPYIKEATINKLYNNGCTSIELFLKLTQKDLLLFGPKLSSTIYNSIQKSFEAPIEKFLSGYNAFGDYIGEKKILLLLQKYPNLFELENLDAIDLVSIEGIGSKTATQIKQHFINAKLIYKNIIQNKLFKGVLHTPTSKQNTVELFKVCVSGTRDPLFIQELKNRGFVLSDNITKKVKVLIVKNSNEETTKVKKATSVGITILTLEDFKQKYF</sequence>
<dbReference type="SMART" id="SM00532">
    <property type="entry name" value="LIGANc"/>
    <property type="match status" value="1"/>
</dbReference>
<evidence type="ECO:0000256" key="5">
    <source>
        <dbReference type="ARBA" id="ARBA00034005"/>
    </source>
</evidence>
<reference evidence="7" key="1">
    <citation type="journal article" date="2019" name="Viruses">
        <title>Detection and Characterization of Invertebrate Iridoviruses Found in Reptiles and Prey Insects in Europe over the Past Two Decades.</title>
        <authorList>
            <person name="Papp T."/>
            <person name="Marschang R.E."/>
        </authorList>
    </citation>
    <scope>NUCLEOTIDE SEQUENCE</scope>
    <source>
        <strain evidence="7">Liz-CrIV</strain>
    </source>
</reference>
<dbReference type="Gene3D" id="3.30.470.30">
    <property type="entry name" value="DNA ligase/mRNA capping enzyme"/>
    <property type="match status" value="1"/>
</dbReference>
<dbReference type="InterPro" id="IPR036420">
    <property type="entry name" value="BRCT_dom_sf"/>
</dbReference>
<name>A0A5B8RJP4_9VIRU</name>
<feature type="domain" description="NAD-dependent DNA ligase N-terminal" evidence="6">
    <location>
        <begin position="16"/>
        <end position="409"/>
    </location>
</feature>
<dbReference type="InterPro" id="IPR004150">
    <property type="entry name" value="NAD_DNA_ligase_OB"/>
</dbReference>
<evidence type="ECO:0000256" key="1">
    <source>
        <dbReference type="ARBA" id="ARBA00012722"/>
    </source>
</evidence>
<dbReference type="InterPro" id="IPR013840">
    <property type="entry name" value="DNAligase_N"/>
</dbReference>
<evidence type="ECO:0000259" key="6">
    <source>
        <dbReference type="SMART" id="SM00532"/>
    </source>
</evidence>
<dbReference type="Gene3D" id="2.40.50.140">
    <property type="entry name" value="Nucleic acid-binding proteins"/>
    <property type="match status" value="1"/>
</dbReference>
<dbReference type="Gene3D" id="3.40.50.10190">
    <property type="entry name" value="BRCT domain"/>
    <property type="match status" value="1"/>
</dbReference>
<comment type="catalytic activity">
    <reaction evidence="5">
        <text>NAD(+) + (deoxyribonucleotide)n-3'-hydroxyl + 5'-phospho-(deoxyribonucleotide)m = (deoxyribonucleotide)n+m + AMP + beta-nicotinamide D-nucleotide.</text>
        <dbReference type="EC" id="6.5.1.2"/>
    </reaction>
</comment>
<keyword evidence="4" id="KW-0520">NAD</keyword>
<proteinExistence type="predicted"/>
<dbReference type="EC" id="6.5.1.2" evidence="1"/>
<dbReference type="SUPFAM" id="SSF56091">
    <property type="entry name" value="DNA ligase/mRNA capping enzyme, catalytic domain"/>
    <property type="match status" value="1"/>
</dbReference>
<evidence type="ECO:0000256" key="4">
    <source>
        <dbReference type="ARBA" id="ARBA00023027"/>
    </source>
</evidence>
<dbReference type="EMBL" id="MN081869">
    <property type="protein sequence ID" value="QEA08263.1"/>
    <property type="molecule type" value="Genomic_DNA"/>
</dbReference>
<dbReference type="SUPFAM" id="SSF50249">
    <property type="entry name" value="Nucleic acid-binding proteins"/>
    <property type="match status" value="1"/>
</dbReference>
<dbReference type="Gene3D" id="1.10.150.20">
    <property type="entry name" value="5' to 3' exonuclease, C-terminal subdomain"/>
    <property type="match status" value="1"/>
</dbReference>
<keyword evidence="3" id="KW-0235">DNA replication</keyword>
<evidence type="ECO:0000313" key="7">
    <source>
        <dbReference type="EMBL" id="QEA08263.1"/>
    </source>
</evidence>